<dbReference type="Proteomes" id="UP000027265">
    <property type="component" value="Unassembled WGS sequence"/>
</dbReference>
<evidence type="ECO:0000313" key="2">
    <source>
        <dbReference type="EMBL" id="KDQ52284.1"/>
    </source>
</evidence>
<name>A0A067PBX7_9AGAM</name>
<dbReference type="Pfam" id="PF12776">
    <property type="entry name" value="Myb_DNA-bind_3"/>
    <property type="match status" value="1"/>
</dbReference>
<protein>
    <recommendedName>
        <fullName evidence="1">Myb/SANT-like domain-containing protein</fullName>
    </recommendedName>
</protein>
<dbReference type="STRING" id="933084.A0A067PBX7"/>
<gene>
    <name evidence="2" type="ORF">JAAARDRAFT_107344</name>
</gene>
<reference evidence="3" key="1">
    <citation type="journal article" date="2014" name="Proc. Natl. Acad. Sci. U.S.A.">
        <title>Extensive sampling of basidiomycete genomes demonstrates inadequacy of the white-rot/brown-rot paradigm for wood decay fungi.</title>
        <authorList>
            <person name="Riley R."/>
            <person name="Salamov A.A."/>
            <person name="Brown D.W."/>
            <person name="Nagy L.G."/>
            <person name="Floudas D."/>
            <person name="Held B.W."/>
            <person name="Levasseur A."/>
            <person name="Lombard V."/>
            <person name="Morin E."/>
            <person name="Otillar R."/>
            <person name="Lindquist E.A."/>
            <person name="Sun H."/>
            <person name="LaButti K.M."/>
            <person name="Schmutz J."/>
            <person name="Jabbour D."/>
            <person name="Luo H."/>
            <person name="Baker S.E."/>
            <person name="Pisabarro A.G."/>
            <person name="Walton J.D."/>
            <person name="Blanchette R.A."/>
            <person name="Henrissat B."/>
            <person name="Martin F."/>
            <person name="Cullen D."/>
            <person name="Hibbett D.S."/>
            <person name="Grigoriev I.V."/>
        </authorList>
    </citation>
    <scope>NUCLEOTIDE SEQUENCE [LARGE SCALE GENOMIC DNA]</scope>
    <source>
        <strain evidence="3">MUCL 33604</strain>
    </source>
</reference>
<dbReference type="HOGENOM" id="CLU_082499_2_2_1"/>
<dbReference type="InParanoid" id="A0A067PBX7"/>
<keyword evidence="3" id="KW-1185">Reference proteome</keyword>
<feature type="non-terminal residue" evidence="2">
    <location>
        <position position="1"/>
    </location>
</feature>
<feature type="domain" description="Myb/SANT-like" evidence="1">
    <location>
        <begin position="5"/>
        <end position="101"/>
    </location>
</feature>
<evidence type="ECO:0000313" key="3">
    <source>
        <dbReference type="Proteomes" id="UP000027265"/>
    </source>
</evidence>
<dbReference type="OrthoDB" id="3186724at2759"/>
<feature type="non-terminal residue" evidence="2">
    <location>
        <position position="129"/>
    </location>
</feature>
<evidence type="ECO:0000259" key="1">
    <source>
        <dbReference type="Pfam" id="PF12776"/>
    </source>
</evidence>
<dbReference type="PANTHER" id="PTHR46929">
    <property type="entry name" value="EXPRESSED PROTEIN"/>
    <property type="match status" value="1"/>
</dbReference>
<dbReference type="PANTHER" id="PTHR46929:SF3">
    <property type="entry name" value="MYB_SANT-LIKE DOMAIN-CONTAINING PROTEIN"/>
    <property type="match status" value="1"/>
</dbReference>
<accession>A0A067PBX7</accession>
<dbReference type="InterPro" id="IPR024752">
    <property type="entry name" value="Myb/SANT-like_dom"/>
</dbReference>
<sequence>PCTAWTVIDKNSSIDYLEDHHAKAGDGMNFKAVTWNGASEEFEKTHTLGGLKTPSSCKNKWAKLKETYLVVVALQNASGFSWSDEKGADVDKSNESVWDVYVRQHPNVKPFRNKGWTHFYRVQSLMPST</sequence>
<proteinExistence type="predicted"/>
<dbReference type="EMBL" id="KL197741">
    <property type="protein sequence ID" value="KDQ52284.1"/>
    <property type="molecule type" value="Genomic_DNA"/>
</dbReference>
<dbReference type="AlphaFoldDB" id="A0A067PBX7"/>
<organism evidence="2 3">
    <name type="scientific">Jaapia argillacea MUCL 33604</name>
    <dbReference type="NCBI Taxonomy" id="933084"/>
    <lineage>
        <taxon>Eukaryota</taxon>
        <taxon>Fungi</taxon>
        <taxon>Dikarya</taxon>
        <taxon>Basidiomycota</taxon>
        <taxon>Agaricomycotina</taxon>
        <taxon>Agaricomycetes</taxon>
        <taxon>Agaricomycetidae</taxon>
        <taxon>Jaapiales</taxon>
        <taxon>Jaapiaceae</taxon>
        <taxon>Jaapia</taxon>
    </lineage>
</organism>